<dbReference type="Proteomes" id="UP000675968">
    <property type="component" value="Unassembled WGS sequence"/>
</dbReference>
<reference evidence="1" key="2">
    <citation type="submission" date="2021-05" db="EMBL/GenBank/DDBJ databases">
        <title>Protein family content uncovers lineage relationships and bacterial pathway maintenance mechanisms in DPANN archaea.</title>
        <authorList>
            <person name="Castelle C.J."/>
            <person name="Meheust R."/>
            <person name="Jaffe A.L."/>
            <person name="Seitz K."/>
            <person name="Gong X."/>
            <person name="Baker B.J."/>
            <person name="Banfield J.F."/>
        </authorList>
    </citation>
    <scope>NUCLEOTIDE SEQUENCE</scope>
    <source>
        <strain evidence="1">RIFCSPLOWO2_01_FULL_AR10_48_17</strain>
    </source>
</reference>
<organism evidence="1 2">
    <name type="scientific">Candidatus Iainarchaeum sp</name>
    <dbReference type="NCBI Taxonomy" id="3101447"/>
    <lineage>
        <taxon>Archaea</taxon>
        <taxon>Candidatus Iainarchaeota</taxon>
        <taxon>Candidatus Iainarchaeia</taxon>
        <taxon>Candidatus Iainarchaeales</taxon>
        <taxon>Candidatus Iainarchaeaceae</taxon>
        <taxon>Candidatus Iainarchaeum</taxon>
    </lineage>
</organism>
<reference evidence="1" key="1">
    <citation type="submission" date="2021-03" db="EMBL/GenBank/DDBJ databases">
        <authorList>
            <person name="Jaffe A."/>
        </authorList>
    </citation>
    <scope>NUCLEOTIDE SEQUENCE</scope>
    <source>
        <strain evidence="1">RIFCSPLOWO2_01_FULL_AR10_48_17</strain>
    </source>
</reference>
<evidence type="ECO:0000313" key="1">
    <source>
        <dbReference type="EMBL" id="MBS3061080.1"/>
    </source>
</evidence>
<protein>
    <submittedName>
        <fullName evidence="1">Uncharacterized protein</fullName>
    </submittedName>
</protein>
<comment type="caution">
    <text evidence="1">The sequence shown here is derived from an EMBL/GenBank/DDBJ whole genome shotgun (WGS) entry which is preliminary data.</text>
</comment>
<proteinExistence type="predicted"/>
<dbReference type="AlphaFoldDB" id="A0A8T4L8I4"/>
<sequence>MTQKPLPKTLVQRLRRIVRNTHKKDGSLKRVYRALGRMQNIDHRHPERTQDIAPHDTKSWGGRVRKMNVSRNYQHTSLVLKRTHWRGAKPTITGLRRRVRIHNALATTAKAIGKIVSRHNRLFRPRAYRLLVPTAYAIGKDLVAMHHAEFVNVEEIVGLHNDPWDSIGTTERGRQLFLHMAEKGANIDTLRRICEQVYRRTGIQHMDLLITGFENNQFVLLPLIDYSKQPKK</sequence>
<gene>
    <name evidence="1" type="ORF">J4215_00695</name>
</gene>
<evidence type="ECO:0000313" key="2">
    <source>
        <dbReference type="Proteomes" id="UP000675968"/>
    </source>
</evidence>
<accession>A0A8T4L8I4</accession>
<dbReference type="EMBL" id="JAGVWC010000006">
    <property type="protein sequence ID" value="MBS3061080.1"/>
    <property type="molecule type" value="Genomic_DNA"/>
</dbReference>
<name>A0A8T4L8I4_9ARCH</name>